<keyword evidence="3" id="KW-1185">Reference proteome</keyword>
<sequence length="62" mass="6383">MTDLLPAAAGRREWIALAVLSPPALLVSIDVHVLLLALPQTAADLGASSTEQLWITGGHGLA</sequence>
<dbReference type="AlphaFoldDB" id="A0A918GL77"/>
<evidence type="ECO:0000313" key="3">
    <source>
        <dbReference type="Proteomes" id="UP000660680"/>
    </source>
</evidence>
<dbReference type="EMBL" id="BMRB01000004">
    <property type="protein sequence ID" value="GGS45466.1"/>
    <property type="molecule type" value="Genomic_DNA"/>
</dbReference>
<proteinExistence type="predicted"/>
<name>A0A918GL77_9PSEU</name>
<comment type="caution">
    <text evidence="2">The sequence shown here is derived from an EMBL/GenBank/DDBJ whole genome shotgun (WGS) entry which is preliminary data.</text>
</comment>
<reference evidence="2" key="1">
    <citation type="journal article" date="2014" name="Int. J. Syst. Evol. Microbiol.">
        <title>Complete genome sequence of Corynebacterium casei LMG S-19264T (=DSM 44701T), isolated from a smear-ripened cheese.</title>
        <authorList>
            <consortium name="US DOE Joint Genome Institute (JGI-PGF)"/>
            <person name="Walter F."/>
            <person name="Albersmeier A."/>
            <person name="Kalinowski J."/>
            <person name="Ruckert C."/>
        </authorList>
    </citation>
    <scope>NUCLEOTIDE SEQUENCE</scope>
    <source>
        <strain evidence="2">JCM 3276</strain>
    </source>
</reference>
<keyword evidence="1" id="KW-0472">Membrane</keyword>
<evidence type="ECO:0000256" key="1">
    <source>
        <dbReference type="SAM" id="Phobius"/>
    </source>
</evidence>
<evidence type="ECO:0000313" key="2">
    <source>
        <dbReference type="EMBL" id="GGS45466.1"/>
    </source>
</evidence>
<organism evidence="2 3">
    <name type="scientific">Actinokineospora fastidiosa</name>
    <dbReference type="NCBI Taxonomy" id="1816"/>
    <lineage>
        <taxon>Bacteria</taxon>
        <taxon>Bacillati</taxon>
        <taxon>Actinomycetota</taxon>
        <taxon>Actinomycetes</taxon>
        <taxon>Pseudonocardiales</taxon>
        <taxon>Pseudonocardiaceae</taxon>
        <taxon>Actinokineospora</taxon>
    </lineage>
</organism>
<dbReference type="Proteomes" id="UP000660680">
    <property type="component" value="Unassembled WGS sequence"/>
</dbReference>
<protein>
    <recommendedName>
        <fullName evidence="4">MFS transporter</fullName>
    </recommendedName>
</protein>
<keyword evidence="1" id="KW-0812">Transmembrane</keyword>
<reference evidence="2" key="2">
    <citation type="submission" date="2020-09" db="EMBL/GenBank/DDBJ databases">
        <authorList>
            <person name="Sun Q."/>
            <person name="Ohkuma M."/>
        </authorList>
    </citation>
    <scope>NUCLEOTIDE SEQUENCE</scope>
    <source>
        <strain evidence="2">JCM 3276</strain>
    </source>
</reference>
<keyword evidence="1" id="KW-1133">Transmembrane helix</keyword>
<gene>
    <name evidence="2" type="ORF">GCM10010171_45690</name>
</gene>
<evidence type="ECO:0008006" key="4">
    <source>
        <dbReference type="Google" id="ProtNLM"/>
    </source>
</evidence>
<feature type="transmembrane region" description="Helical" evidence="1">
    <location>
        <begin position="14"/>
        <end position="38"/>
    </location>
</feature>
<accession>A0A918GL77</accession>